<evidence type="ECO:0000259" key="3">
    <source>
        <dbReference type="Pfam" id="PF00483"/>
    </source>
</evidence>
<accession>A0A967C275</accession>
<sequence>MTGFPKTAMVLAAGLGQRMRPITDTLPKPLVPVRGRAMLDTILDRLENIGIAQVVINLYYLGEMIEQHLNARKSPPAVFSHEDDLLETGGGVRKALPLLGGDAFFALNGDVCWLDGHTPALERLAAAWDEDEMDALLLLHPTAFALGYEGAGDYVMDPEGRLRRRREREVAPFLYAGIQILHPRLFEGAPEGSFSLNKLYDKAQEAGRLWGIRHDGEWYHVGTPESLREVEDALHHLGRFSAQT</sequence>
<comment type="caution">
    <text evidence="4">The sequence shown here is derived from an EMBL/GenBank/DDBJ whole genome shotgun (WGS) entry which is preliminary data.</text>
</comment>
<dbReference type="Proteomes" id="UP000761264">
    <property type="component" value="Unassembled WGS sequence"/>
</dbReference>
<dbReference type="Gene3D" id="3.90.550.10">
    <property type="entry name" value="Spore Coat Polysaccharide Biosynthesis Protein SpsA, Chain A"/>
    <property type="match status" value="1"/>
</dbReference>
<keyword evidence="5" id="KW-1185">Reference proteome</keyword>
<dbReference type="GO" id="GO:0016779">
    <property type="term" value="F:nucleotidyltransferase activity"/>
    <property type="evidence" value="ECO:0007669"/>
    <property type="project" value="UniProtKB-KW"/>
</dbReference>
<feature type="domain" description="Nucleotidyl transferase" evidence="3">
    <location>
        <begin position="8"/>
        <end position="234"/>
    </location>
</feature>
<dbReference type="RefSeq" id="WP_167222115.1">
    <property type="nucleotide sequence ID" value="NZ_JAAQPH010000003.1"/>
</dbReference>
<protein>
    <submittedName>
        <fullName evidence="4">Nucleotidyltransferase family protein</fullName>
    </submittedName>
</protein>
<keyword evidence="1" id="KW-0808">Transferase</keyword>
<gene>
    <name evidence="4" type="ORF">HBA54_05305</name>
</gene>
<reference evidence="4" key="1">
    <citation type="submission" date="2020-03" db="EMBL/GenBank/DDBJ databases">
        <title>Genome of Pelagibius litoralis DSM 21314T.</title>
        <authorList>
            <person name="Wang G."/>
        </authorList>
    </citation>
    <scope>NUCLEOTIDE SEQUENCE</scope>
    <source>
        <strain evidence="4">DSM 21314</strain>
    </source>
</reference>
<dbReference type="PANTHER" id="PTHR43584">
    <property type="entry name" value="NUCLEOTIDYL TRANSFERASE"/>
    <property type="match status" value="1"/>
</dbReference>
<evidence type="ECO:0000313" key="4">
    <source>
        <dbReference type="EMBL" id="NIA68003.1"/>
    </source>
</evidence>
<dbReference type="Pfam" id="PF00483">
    <property type="entry name" value="NTP_transferase"/>
    <property type="match status" value="1"/>
</dbReference>
<dbReference type="PANTHER" id="PTHR43584:SF8">
    <property type="entry name" value="N-ACETYLMURAMATE ALPHA-1-PHOSPHATE URIDYLYLTRANSFERASE"/>
    <property type="match status" value="1"/>
</dbReference>
<dbReference type="InterPro" id="IPR050065">
    <property type="entry name" value="GlmU-like"/>
</dbReference>
<evidence type="ECO:0000256" key="2">
    <source>
        <dbReference type="ARBA" id="ARBA00022695"/>
    </source>
</evidence>
<dbReference type="InterPro" id="IPR005835">
    <property type="entry name" value="NTP_transferase_dom"/>
</dbReference>
<proteinExistence type="predicted"/>
<organism evidence="4 5">
    <name type="scientific">Pelagibius litoralis</name>
    <dbReference type="NCBI Taxonomy" id="374515"/>
    <lineage>
        <taxon>Bacteria</taxon>
        <taxon>Pseudomonadati</taxon>
        <taxon>Pseudomonadota</taxon>
        <taxon>Alphaproteobacteria</taxon>
        <taxon>Rhodospirillales</taxon>
        <taxon>Rhodovibrionaceae</taxon>
        <taxon>Pelagibius</taxon>
    </lineage>
</organism>
<dbReference type="EMBL" id="JAAQPH010000003">
    <property type="protein sequence ID" value="NIA68003.1"/>
    <property type="molecule type" value="Genomic_DNA"/>
</dbReference>
<evidence type="ECO:0000313" key="5">
    <source>
        <dbReference type="Proteomes" id="UP000761264"/>
    </source>
</evidence>
<evidence type="ECO:0000256" key="1">
    <source>
        <dbReference type="ARBA" id="ARBA00022679"/>
    </source>
</evidence>
<keyword evidence="2" id="KW-0548">Nucleotidyltransferase</keyword>
<dbReference type="AlphaFoldDB" id="A0A967C275"/>
<dbReference type="InterPro" id="IPR029044">
    <property type="entry name" value="Nucleotide-diphossugar_trans"/>
</dbReference>
<name>A0A967C275_9PROT</name>
<dbReference type="CDD" id="cd06422">
    <property type="entry name" value="NTP_transferase_like_1"/>
    <property type="match status" value="1"/>
</dbReference>
<dbReference type="SUPFAM" id="SSF53448">
    <property type="entry name" value="Nucleotide-diphospho-sugar transferases"/>
    <property type="match status" value="1"/>
</dbReference>